<evidence type="ECO:0000313" key="1">
    <source>
        <dbReference type="EMBL" id="KAF9574796.1"/>
    </source>
</evidence>
<protein>
    <submittedName>
        <fullName evidence="1">Uncharacterized protein</fullName>
    </submittedName>
</protein>
<feature type="non-terminal residue" evidence="1">
    <location>
        <position position="1"/>
    </location>
</feature>
<dbReference type="AlphaFoldDB" id="A0A9P6FK54"/>
<sequence length="81" mass="8866">RVEDLISKPTTPSTARTFIDGSVTEQTSSTTSISSSTTLGPGYPFTDSGAFWASSHQYRKLLTQSLQYAIERLNQKGVYSN</sequence>
<reference evidence="1" key="1">
    <citation type="journal article" date="2020" name="Fungal Divers.">
        <title>Resolving the Mortierellaceae phylogeny through synthesis of multi-gene phylogenetics and phylogenomics.</title>
        <authorList>
            <person name="Vandepol N."/>
            <person name="Liber J."/>
            <person name="Desiro A."/>
            <person name="Na H."/>
            <person name="Kennedy M."/>
            <person name="Barry K."/>
            <person name="Grigoriev I.V."/>
            <person name="Miller A.N."/>
            <person name="O'Donnell K."/>
            <person name="Stajich J.E."/>
            <person name="Bonito G."/>
        </authorList>
    </citation>
    <scope>NUCLEOTIDE SEQUENCE</scope>
    <source>
        <strain evidence="1">KOD1015</strain>
    </source>
</reference>
<name>A0A9P6FK54_9FUNG</name>
<organism evidence="1 2">
    <name type="scientific">Lunasporangiospora selenospora</name>
    <dbReference type="NCBI Taxonomy" id="979761"/>
    <lineage>
        <taxon>Eukaryota</taxon>
        <taxon>Fungi</taxon>
        <taxon>Fungi incertae sedis</taxon>
        <taxon>Mucoromycota</taxon>
        <taxon>Mortierellomycotina</taxon>
        <taxon>Mortierellomycetes</taxon>
        <taxon>Mortierellales</taxon>
        <taxon>Mortierellaceae</taxon>
        <taxon>Lunasporangiospora</taxon>
    </lineage>
</organism>
<proteinExistence type="predicted"/>
<dbReference type="EMBL" id="JAABOA010005667">
    <property type="protein sequence ID" value="KAF9574796.1"/>
    <property type="molecule type" value="Genomic_DNA"/>
</dbReference>
<comment type="caution">
    <text evidence="1">The sequence shown here is derived from an EMBL/GenBank/DDBJ whole genome shotgun (WGS) entry which is preliminary data.</text>
</comment>
<feature type="non-terminal residue" evidence="1">
    <location>
        <position position="81"/>
    </location>
</feature>
<accession>A0A9P6FK54</accession>
<dbReference type="Proteomes" id="UP000780801">
    <property type="component" value="Unassembled WGS sequence"/>
</dbReference>
<evidence type="ECO:0000313" key="2">
    <source>
        <dbReference type="Proteomes" id="UP000780801"/>
    </source>
</evidence>
<gene>
    <name evidence="1" type="ORF">BGW38_008285</name>
</gene>
<keyword evidence="2" id="KW-1185">Reference proteome</keyword>